<comment type="caution">
    <text evidence="1">The sequence shown here is derived from an EMBL/GenBank/DDBJ whole genome shotgun (WGS) entry which is preliminary data.</text>
</comment>
<dbReference type="Proteomes" id="UP001476798">
    <property type="component" value="Unassembled WGS sequence"/>
</dbReference>
<gene>
    <name evidence="1" type="ORF">GOODEAATRI_005495</name>
</gene>
<sequence length="129" mass="14959">MAGASVFDTRPTKINLFKYCVQAPQNFRYVFNFYLLVCLCLFCGGKNTWDNTIEVCRRNKLGSYLNFTFCIFKQKSINDSCFWFFIAGFRRECRLLETCMDPNPSHLSVLSVPLPHRRLSGRPVLLLPA</sequence>
<evidence type="ECO:0000313" key="2">
    <source>
        <dbReference type="Proteomes" id="UP001476798"/>
    </source>
</evidence>
<protein>
    <submittedName>
        <fullName evidence="1">Uncharacterized protein</fullName>
    </submittedName>
</protein>
<dbReference type="EMBL" id="JAHRIO010060221">
    <property type="protein sequence ID" value="MEQ2177628.1"/>
    <property type="molecule type" value="Genomic_DNA"/>
</dbReference>
<evidence type="ECO:0000313" key="1">
    <source>
        <dbReference type="EMBL" id="MEQ2177628.1"/>
    </source>
</evidence>
<reference evidence="1 2" key="1">
    <citation type="submission" date="2021-06" db="EMBL/GenBank/DDBJ databases">
        <authorList>
            <person name="Palmer J.M."/>
        </authorList>
    </citation>
    <scope>NUCLEOTIDE SEQUENCE [LARGE SCALE GENOMIC DNA]</scope>
    <source>
        <strain evidence="1 2">GA_2019</strain>
        <tissue evidence="1">Muscle</tissue>
    </source>
</reference>
<name>A0ABV0P4J8_9TELE</name>
<accession>A0ABV0P4J8</accession>
<proteinExistence type="predicted"/>
<keyword evidence="2" id="KW-1185">Reference proteome</keyword>
<organism evidence="1 2">
    <name type="scientific">Goodea atripinnis</name>
    <dbReference type="NCBI Taxonomy" id="208336"/>
    <lineage>
        <taxon>Eukaryota</taxon>
        <taxon>Metazoa</taxon>
        <taxon>Chordata</taxon>
        <taxon>Craniata</taxon>
        <taxon>Vertebrata</taxon>
        <taxon>Euteleostomi</taxon>
        <taxon>Actinopterygii</taxon>
        <taxon>Neopterygii</taxon>
        <taxon>Teleostei</taxon>
        <taxon>Neoteleostei</taxon>
        <taxon>Acanthomorphata</taxon>
        <taxon>Ovalentaria</taxon>
        <taxon>Atherinomorphae</taxon>
        <taxon>Cyprinodontiformes</taxon>
        <taxon>Goodeidae</taxon>
        <taxon>Goodea</taxon>
    </lineage>
</organism>